<evidence type="ECO:0000256" key="2">
    <source>
        <dbReference type="SAM" id="SignalP"/>
    </source>
</evidence>
<proteinExistence type="predicted"/>
<dbReference type="PANTHER" id="PTHR30032">
    <property type="entry name" value="N-ACETYLMURAMOYL-L-ALANINE AMIDASE-RELATED"/>
    <property type="match status" value="1"/>
</dbReference>
<dbReference type="Proteomes" id="UP000198348">
    <property type="component" value="Unassembled WGS sequence"/>
</dbReference>
<protein>
    <submittedName>
        <fullName evidence="3">Putative cell wall binding repeat 2</fullName>
    </submittedName>
</protein>
<feature type="chain" id="PRO_5012037165" evidence="2">
    <location>
        <begin position="36"/>
        <end position="1032"/>
    </location>
</feature>
<accession>A0A238W4G2</accession>
<dbReference type="EMBL" id="FZNW01000005">
    <property type="protein sequence ID" value="SNR41214.1"/>
    <property type="molecule type" value="Genomic_DNA"/>
</dbReference>
<feature type="signal peptide" evidence="2">
    <location>
        <begin position="1"/>
        <end position="35"/>
    </location>
</feature>
<organism evidence="3 4">
    <name type="scientific">Haloechinothrix alba</name>
    <dbReference type="NCBI Taxonomy" id="664784"/>
    <lineage>
        <taxon>Bacteria</taxon>
        <taxon>Bacillati</taxon>
        <taxon>Actinomycetota</taxon>
        <taxon>Actinomycetes</taxon>
        <taxon>Pseudonocardiales</taxon>
        <taxon>Pseudonocardiaceae</taxon>
        <taxon>Haloechinothrix</taxon>
    </lineage>
</organism>
<reference evidence="3 4" key="1">
    <citation type="submission" date="2017-06" db="EMBL/GenBank/DDBJ databases">
        <authorList>
            <person name="Kim H.J."/>
            <person name="Triplett B.A."/>
        </authorList>
    </citation>
    <scope>NUCLEOTIDE SEQUENCE [LARGE SCALE GENOMIC DNA]</scope>
    <source>
        <strain evidence="3 4">DSM 45207</strain>
    </source>
</reference>
<evidence type="ECO:0000313" key="3">
    <source>
        <dbReference type="EMBL" id="SNR41214.1"/>
    </source>
</evidence>
<gene>
    <name evidence="3" type="ORF">SAMN06265360_10590</name>
</gene>
<feature type="region of interest" description="Disordered" evidence="1">
    <location>
        <begin position="896"/>
        <end position="926"/>
    </location>
</feature>
<dbReference type="InterPro" id="IPR007253">
    <property type="entry name" value="Cell_wall-bd_2"/>
</dbReference>
<dbReference type="PANTHER" id="PTHR30032:SF8">
    <property type="entry name" value="GERMINATION-SPECIFIC N-ACETYLMURAMOYL-L-ALANINE AMIDASE"/>
    <property type="match status" value="1"/>
</dbReference>
<dbReference type="InterPro" id="IPR011050">
    <property type="entry name" value="Pectin_lyase_fold/virulence"/>
</dbReference>
<feature type="region of interest" description="Disordered" evidence="1">
    <location>
        <begin position="573"/>
        <end position="607"/>
    </location>
</feature>
<dbReference type="SUPFAM" id="SSF51126">
    <property type="entry name" value="Pectin lyase-like"/>
    <property type="match status" value="1"/>
</dbReference>
<evidence type="ECO:0000256" key="1">
    <source>
        <dbReference type="SAM" id="MobiDB-lite"/>
    </source>
</evidence>
<keyword evidence="2" id="KW-0732">Signal</keyword>
<dbReference type="AlphaFoldDB" id="A0A238W4G2"/>
<keyword evidence="4" id="KW-1185">Reference proteome</keyword>
<sequence length="1032" mass="108704">MWSTLRVTRRRSRAVAVVLAIGVALSTVLAGTASAHDERVVTEPESTGYPDYRDTGPSVVVCKPNSADLIRTLPAPVRERNLGLLERCRFNHIQEAVNWVEHEGEPGTRIQVLPGVYREEPSRTARAERHGAPLDRPDLAETCAHVAEDTDHGDEALTYEEQLTCPHLENLVAVLGDSSPGDDSVACDSRLCDLQIEGTGTRPYDVVIDGEFDTFLNGLRADRTSGLYLSNFATQHFEFNGVYLIETSGATVDRVEGSFNHEYGFLSFVSFVRYQNCGGQANGDSAIYPGASPNVLAGSGLISRQERPEFSTEVRNCRSHHNALGYSGTTGNSVHAYRNEFDHNSTGLATDSLFPGHPGTPQNHALWEENVFHSNNVNYAARHAQQGQCTGPLDERDYEDGAVCPAVPLPVGTGLFIAGGNFNWVKGNDFYDNWRQGTYQLWVPAELREQEPVPDAHLRDVCGPDGGRPCPPQETSHWNTYSGNRMAGNVPQGTTQPNGADFGWDLEGQGNCWARSGDDANTSAAGEVTYSGIDTTIEQEDLPAFPGCREREATYSPVSTNALEAGCIEYDPSDNPDPAGCDWFDPLPAPDGRQPASPTLERLSQGGPVGDSVLASQEGYPTGAPTVVLAAAEEPAEALAAAPLAHARGGPVLLTSGDRLDAETAEEIERLGATSAVLVGDRESLSPRLAADLRRMGFGGDDIQRLGGSSPAETAAEIASSMTATDAFVVPNDGWRAAGTVGSVAALLERPILLSGRDSLPEPTGEVLARGDIEAVDVVGGSDALSDGVVDDLSTRLDDVERIGGSDRYELALNVVRFALQAGADPTELWLAGGDDAATGAAGSAAAVDEGVMLLAGDGVGGTPTETWLNETPNHPEGGATVADILEQVRILGDTSQVGSGVTTDLEDDYGASRGDARGDRSSGAPLWHARMHGGATGSAEVQRAVAGATALRLRAAGLEPGETYTATVQRGSCDADSQPLTFDGGEELGAEVTADAHGVAVADRTVYSSAGDPGSVALRHGGSRVACADLG</sequence>
<evidence type="ECO:0000313" key="4">
    <source>
        <dbReference type="Proteomes" id="UP000198348"/>
    </source>
</evidence>
<dbReference type="InterPro" id="IPR051922">
    <property type="entry name" value="Bact_Sporulation_Assoc"/>
</dbReference>
<dbReference type="Gene3D" id="2.160.20.10">
    <property type="entry name" value="Single-stranded right-handed beta-helix, Pectin lyase-like"/>
    <property type="match status" value="1"/>
</dbReference>
<dbReference type="InterPro" id="IPR012334">
    <property type="entry name" value="Pectin_lyas_fold"/>
</dbReference>
<dbReference type="Pfam" id="PF04122">
    <property type="entry name" value="CW_binding_2"/>
    <property type="match status" value="3"/>
</dbReference>
<name>A0A238W4G2_9PSEU</name>